<organism evidence="2 3">
    <name type="scientific">Hypsizygus marmoreus</name>
    <name type="common">White beech mushroom</name>
    <name type="synonym">Agaricus marmoreus</name>
    <dbReference type="NCBI Taxonomy" id="39966"/>
    <lineage>
        <taxon>Eukaryota</taxon>
        <taxon>Fungi</taxon>
        <taxon>Dikarya</taxon>
        <taxon>Basidiomycota</taxon>
        <taxon>Agaricomycotina</taxon>
        <taxon>Agaricomycetes</taxon>
        <taxon>Agaricomycetidae</taxon>
        <taxon>Agaricales</taxon>
        <taxon>Tricholomatineae</taxon>
        <taxon>Lyophyllaceae</taxon>
        <taxon>Hypsizygus</taxon>
    </lineage>
</organism>
<gene>
    <name evidence="2" type="ORF">Hypma_000074</name>
</gene>
<comment type="caution">
    <text evidence="2">The sequence shown here is derived from an EMBL/GenBank/DDBJ whole genome shotgun (WGS) entry which is preliminary data.</text>
</comment>
<evidence type="ECO:0000256" key="1">
    <source>
        <dbReference type="SAM" id="MobiDB-lite"/>
    </source>
</evidence>
<name>A0A369KJ36_HYPMA</name>
<evidence type="ECO:0000313" key="2">
    <source>
        <dbReference type="EMBL" id="RDB30956.1"/>
    </source>
</evidence>
<reference evidence="2" key="1">
    <citation type="submission" date="2018-04" db="EMBL/GenBank/DDBJ databases">
        <title>Whole genome sequencing of Hypsizygus marmoreus.</title>
        <authorList>
            <person name="Choi I.-G."/>
            <person name="Min B."/>
            <person name="Kim J.-G."/>
            <person name="Kim S."/>
            <person name="Oh Y.-L."/>
            <person name="Kong W.-S."/>
            <person name="Park H."/>
            <person name="Jeong J."/>
            <person name="Song E.-S."/>
        </authorList>
    </citation>
    <scope>NUCLEOTIDE SEQUENCE [LARGE SCALE GENOMIC DNA]</scope>
    <source>
        <strain evidence="2">51987-8</strain>
    </source>
</reference>
<feature type="region of interest" description="Disordered" evidence="1">
    <location>
        <begin position="24"/>
        <end position="132"/>
    </location>
</feature>
<dbReference type="AlphaFoldDB" id="A0A369KJ36"/>
<accession>A0A369KJ36</accession>
<dbReference type="EMBL" id="LUEZ02000002">
    <property type="protein sequence ID" value="RDB30956.1"/>
    <property type="molecule type" value="Genomic_DNA"/>
</dbReference>
<proteinExistence type="predicted"/>
<dbReference type="Proteomes" id="UP000076154">
    <property type="component" value="Unassembled WGS sequence"/>
</dbReference>
<dbReference type="InParanoid" id="A0A369KJ36"/>
<protein>
    <submittedName>
        <fullName evidence="2">Uncharacterized protein</fullName>
    </submittedName>
</protein>
<evidence type="ECO:0000313" key="3">
    <source>
        <dbReference type="Proteomes" id="UP000076154"/>
    </source>
</evidence>
<feature type="non-terminal residue" evidence="2">
    <location>
        <position position="132"/>
    </location>
</feature>
<keyword evidence="3" id="KW-1185">Reference proteome</keyword>
<sequence>MNDLASRTPGLAERLYMLRHAMASQNHEIHKTNEVMRQSVPRNNLRGPGQPGPRSPPTTINPELCNRKARKAQRVTADPPQQGPTAQAPLRISHVEITTRPPRQRRSPAPSSSPPHPSSPLSSPAPELTSVS</sequence>